<evidence type="ECO:0000256" key="2">
    <source>
        <dbReference type="SAM" id="Phobius"/>
    </source>
</evidence>
<dbReference type="Proteomes" id="UP000325780">
    <property type="component" value="Unassembled WGS sequence"/>
</dbReference>
<protein>
    <submittedName>
        <fullName evidence="4">Uncharacterized protein</fullName>
    </submittedName>
</protein>
<evidence type="ECO:0000313" key="4">
    <source>
        <dbReference type="EMBL" id="KAE8154291.1"/>
    </source>
</evidence>
<keyword evidence="3" id="KW-0732">Signal</keyword>
<keyword evidence="5" id="KW-1185">Reference proteome</keyword>
<feature type="chain" id="PRO_5024928662" evidence="3">
    <location>
        <begin position="21"/>
        <end position="781"/>
    </location>
</feature>
<feature type="transmembrane region" description="Helical" evidence="2">
    <location>
        <begin position="760"/>
        <end position="779"/>
    </location>
</feature>
<feature type="region of interest" description="Disordered" evidence="1">
    <location>
        <begin position="635"/>
        <end position="663"/>
    </location>
</feature>
<feature type="transmembrane region" description="Helical" evidence="2">
    <location>
        <begin position="726"/>
        <end position="748"/>
    </location>
</feature>
<keyword evidence="2" id="KW-0472">Membrane</keyword>
<proteinExistence type="predicted"/>
<organism evidence="4 5">
    <name type="scientific">Aspergillus avenaceus</name>
    <dbReference type="NCBI Taxonomy" id="36643"/>
    <lineage>
        <taxon>Eukaryota</taxon>
        <taxon>Fungi</taxon>
        <taxon>Dikarya</taxon>
        <taxon>Ascomycota</taxon>
        <taxon>Pezizomycotina</taxon>
        <taxon>Eurotiomycetes</taxon>
        <taxon>Eurotiomycetidae</taxon>
        <taxon>Eurotiales</taxon>
        <taxon>Aspergillaceae</taxon>
        <taxon>Aspergillus</taxon>
        <taxon>Aspergillus subgen. Circumdati</taxon>
    </lineage>
</organism>
<evidence type="ECO:0000313" key="5">
    <source>
        <dbReference type="Proteomes" id="UP000325780"/>
    </source>
</evidence>
<name>A0A5N6U855_ASPAV</name>
<keyword evidence="2" id="KW-1133">Transmembrane helix</keyword>
<dbReference type="OrthoDB" id="3525430at2759"/>
<dbReference type="AlphaFoldDB" id="A0A5N6U855"/>
<evidence type="ECO:0000256" key="1">
    <source>
        <dbReference type="SAM" id="MobiDB-lite"/>
    </source>
</evidence>
<keyword evidence="2" id="KW-0812">Transmembrane</keyword>
<feature type="signal peptide" evidence="3">
    <location>
        <begin position="1"/>
        <end position="20"/>
    </location>
</feature>
<dbReference type="EMBL" id="ML742030">
    <property type="protein sequence ID" value="KAE8154291.1"/>
    <property type="molecule type" value="Genomic_DNA"/>
</dbReference>
<gene>
    <name evidence="4" type="ORF">BDV25DRAFT_147879</name>
</gene>
<accession>A0A5N6U855</accession>
<evidence type="ECO:0000256" key="3">
    <source>
        <dbReference type="SAM" id="SignalP"/>
    </source>
</evidence>
<reference evidence="4 5" key="1">
    <citation type="submission" date="2019-04" db="EMBL/GenBank/DDBJ databases">
        <title>Friends and foes A comparative genomics study of 23 Aspergillus species from section Flavi.</title>
        <authorList>
            <consortium name="DOE Joint Genome Institute"/>
            <person name="Kjaerbolling I."/>
            <person name="Vesth T."/>
            <person name="Frisvad J.C."/>
            <person name="Nybo J.L."/>
            <person name="Theobald S."/>
            <person name="Kildgaard S."/>
            <person name="Isbrandt T."/>
            <person name="Kuo A."/>
            <person name="Sato A."/>
            <person name="Lyhne E.K."/>
            <person name="Kogle M.E."/>
            <person name="Wiebenga A."/>
            <person name="Kun R.S."/>
            <person name="Lubbers R.J."/>
            <person name="Makela M.R."/>
            <person name="Barry K."/>
            <person name="Chovatia M."/>
            <person name="Clum A."/>
            <person name="Daum C."/>
            <person name="Haridas S."/>
            <person name="He G."/>
            <person name="LaButti K."/>
            <person name="Lipzen A."/>
            <person name="Mondo S."/>
            <person name="Riley R."/>
            <person name="Salamov A."/>
            <person name="Simmons B.A."/>
            <person name="Magnuson J.K."/>
            <person name="Henrissat B."/>
            <person name="Mortensen U.H."/>
            <person name="Larsen T.O."/>
            <person name="Devries R.P."/>
            <person name="Grigoriev I.V."/>
            <person name="Machida M."/>
            <person name="Baker S.E."/>
            <person name="Andersen M.R."/>
        </authorList>
    </citation>
    <scope>NUCLEOTIDE SEQUENCE [LARGE SCALE GENOMIC DNA]</scope>
    <source>
        <strain evidence="4 5">IBT 18842</strain>
    </source>
</reference>
<sequence>MKIFHMRFMILTAGAYGLDGKDNPLPNSPSVPGVVINTNEVTHASALDYTEQNQPLLIQNNYNGWLNPEDLAPMPQCIAQQDQSAWLSTMTKCTSKRCTSHFGFICTHHQWLTQLSCLSVEFSSDVIQKYFSYCDRSILAKAQLYEWVRKITGRTWLVNVGDASGLATLSPASLADGYSAVDVVHHAPTCLTGSTSSLSLESFQRVMASCSFGSTTQHTGNAARPWEYSEHLRSMIALDAEAVGYDLVGRRIKDGEYFDKACLCTAFTIDFKKEPCAGSGQLDLTKERLWIHATCGAAYLPDNWAETLRTTQFAYIPMEAWHWPKCVADMPDQVTDLTTQCAADACELDSNGYCKVTPAVDRACVCRGISYNSCGGSCQVFETRIDYVNWLYNLCGNVQEWHGLPDSWRQLAAPTPLEMIPWQWIVRPFNNSSMANMTRLPYAEASETCVSNEWKLGSLVVASLATPLALVLGQKISKSRVAHSYPRQSHLWCWISKGTLFAALQIFANWLNALLVQNTSGYGDVPVLQLMLLWCSIPRLTWLTILLLGLHQSEAIRFITGGSMLFSEILLQSLSSYHMFMTINYGREHKFYFGGIGDAEKGTPAKSMYAGALMWLMAIGTTIIQLTRAMHKSNRLTGSGSLDPQDQPRDTHPTSKVPELTNPLHESYSRSRENLAHYWMNKSSSPEKTLLISGDARYYTDYGSLSNNHQRHYDSQKALTESYVDLYTTTVIGMFLLWIAQWLFWGGFIGLSSEEFCLPGIGVLTGVWVIFSFAGATVMNL</sequence>
<feature type="compositionally biased region" description="Polar residues" evidence="1">
    <location>
        <begin position="635"/>
        <end position="644"/>
    </location>
</feature>